<dbReference type="OrthoDB" id="531597at2"/>
<organism evidence="1 2">
    <name type="scientific">Crinalium epipsammum PCC 9333</name>
    <dbReference type="NCBI Taxonomy" id="1173022"/>
    <lineage>
        <taxon>Bacteria</taxon>
        <taxon>Bacillati</taxon>
        <taxon>Cyanobacteriota</taxon>
        <taxon>Cyanophyceae</taxon>
        <taxon>Gomontiellales</taxon>
        <taxon>Gomontiellaceae</taxon>
        <taxon>Crinalium</taxon>
    </lineage>
</organism>
<reference evidence="1 2" key="1">
    <citation type="submission" date="2012-06" db="EMBL/GenBank/DDBJ databases">
        <title>Finished chromosome of genome of Crinalium epipsammum PCC 9333.</title>
        <authorList>
            <consortium name="US DOE Joint Genome Institute"/>
            <person name="Gugger M."/>
            <person name="Coursin T."/>
            <person name="Rippka R."/>
            <person name="Tandeau De Marsac N."/>
            <person name="Huntemann M."/>
            <person name="Wei C.-L."/>
            <person name="Han J."/>
            <person name="Detter J.C."/>
            <person name="Han C."/>
            <person name="Tapia R."/>
            <person name="Davenport K."/>
            <person name="Daligault H."/>
            <person name="Erkkila T."/>
            <person name="Gu W."/>
            <person name="Munk A.C.C."/>
            <person name="Teshima H."/>
            <person name="Xu Y."/>
            <person name="Chain P."/>
            <person name="Chen A."/>
            <person name="Krypides N."/>
            <person name="Mavromatis K."/>
            <person name="Markowitz V."/>
            <person name="Szeto E."/>
            <person name="Ivanova N."/>
            <person name="Mikhailova N."/>
            <person name="Ovchinnikova G."/>
            <person name="Pagani I."/>
            <person name="Pati A."/>
            <person name="Goodwin L."/>
            <person name="Peters L."/>
            <person name="Pitluck S."/>
            <person name="Woyke T."/>
            <person name="Kerfeld C."/>
        </authorList>
    </citation>
    <scope>NUCLEOTIDE SEQUENCE [LARGE SCALE GENOMIC DNA]</scope>
    <source>
        <strain evidence="1 2">PCC 9333</strain>
    </source>
</reference>
<evidence type="ECO:0000313" key="2">
    <source>
        <dbReference type="Proteomes" id="UP000010472"/>
    </source>
</evidence>
<gene>
    <name evidence="1" type="ORF">Cri9333_4284</name>
</gene>
<keyword evidence="2" id="KW-1185">Reference proteome</keyword>
<dbReference type="EMBL" id="CP003620">
    <property type="protein sequence ID" value="AFZ15071.1"/>
    <property type="molecule type" value="Genomic_DNA"/>
</dbReference>
<proteinExistence type="predicted"/>
<dbReference type="AlphaFoldDB" id="K9W4G0"/>
<dbReference type="Proteomes" id="UP000010472">
    <property type="component" value="Chromosome"/>
</dbReference>
<name>K9W4G0_9CYAN</name>
<dbReference type="KEGG" id="cep:Cri9333_4284"/>
<dbReference type="eggNOG" id="ENOG5032YHW">
    <property type="taxonomic scope" value="Bacteria"/>
</dbReference>
<protein>
    <submittedName>
        <fullName evidence="1">Uncharacterized protein</fullName>
    </submittedName>
</protein>
<evidence type="ECO:0000313" key="1">
    <source>
        <dbReference type="EMBL" id="AFZ15071.1"/>
    </source>
</evidence>
<dbReference type="RefSeq" id="WP_015205165.1">
    <property type="nucleotide sequence ID" value="NC_019753.1"/>
</dbReference>
<dbReference type="PATRIC" id="fig|1173022.3.peg.4629"/>
<dbReference type="HOGENOM" id="CLU_174642_0_0_3"/>
<dbReference type="STRING" id="1173022.Cri9333_4284"/>
<accession>K9W4G0</accession>
<sequence length="85" mass="9969">MYTSQQRLQNQTERIDIPVLLDPGLLRAARQIYRNYYEVHPDMPRQPQGVAINKFNHRGKVIFSARPILLPEECFVPLSQINSDY</sequence>